<evidence type="ECO:0000313" key="2">
    <source>
        <dbReference type="Proteomes" id="UP000306102"/>
    </source>
</evidence>
<comment type="caution">
    <text evidence="1">The sequence shown here is derived from an EMBL/GenBank/DDBJ whole genome shotgun (WGS) entry which is preliminary data.</text>
</comment>
<dbReference type="PANTHER" id="PTHR46087">
    <property type="entry name" value="PUTATIVE, EXPRESSED-RELATED"/>
    <property type="match status" value="1"/>
</dbReference>
<dbReference type="AlphaFoldDB" id="A0A4S4E404"/>
<reference evidence="1 2" key="1">
    <citation type="journal article" date="2018" name="Proc. Natl. Acad. Sci. U.S.A.">
        <title>Draft genome sequence of Camellia sinensis var. sinensis provides insights into the evolution of the tea genome and tea quality.</title>
        <authorList>
            <person name="Wei C."/>
            <person name="Yang H."/>
            <person name="Wang S."/>
            <person name="Zhao J."/>
            <person name="Liu C."/>
            <person name="Gao L."/>
            <person name="Xia E."/>
            <person name="Lu Y."/>
            <person name="Tai Y."/>
            <person name="She G."/>
            <person name="Sun J."/>
            <person name="Cao H."/>
            <person name="Tong W."/>
            <person name="Gao Q."/>
            <person name="Li Y."/>
            <person name="Deng W."/>
            <person name="Jiang X."/>
            <person name="Wang W."/>
            <person name="Chen Q."/>
            <person name="Zhang S."/>
            <person name="Li H."/>
            <person name="Wu J."/>
            <person name="Wang P."/>
            <person name="Li P."/>
            <person name="Shi C."/>
            <person name="Zheng F."/>
            <person name="Jian J."/>
            <person name="Huang B."/>
            <person name="Shan D."/>
            <person name="Shi M."/>
            <person name="Fang C."/>
            <person name="Yue Y."/>
            <person name="Li F."/>
            <person name="Li D."/>
            <person name="Wei S."/>
            <person name="Han B."/>
            <person name="Jiang C."/>
            <person name="Yin Y."/>
            <person name="Xia T."/>
            <person name="Zhang Z."/>
            <person name="Bennetzen J.L."/>
            <person name="Zhao S."/>
            <person name="Wan X."/>
        </authorList>
    </citation>
    <scope>NUCLEOTIDE SEQUENCE [LARGE SCALE GENOMIC DNA]</scope>
    <source>
        <strain evidence="2">cv. Shuchazao</strain>
        <tissue evidence="1">Leaf</tissue>
    </source>
</reference>
<organism evidence="1 2">
    <name type="scientific">Camellia sinensis var. sinensis</name>
    <name type="common">China tea</name>
    <dbReference type="NCBI Taxonomy" id="542762"/>
    <lineage>
        <taxon>Eukaryota</taxon>
        <taxon>Viridiplantae</taxon>
        <taxon>Streptophyta</taxon>
        <taxon>Embryophyta</taxon>
        <taxon>Tracheophyta</taxon>
        <taxon>Spermatophyta</taxon>
        <taxon>Magnoliopsida</taxon>
        <taxon>eudicotyledons</taxon>
        <taxon>Gunneridae</taxon>
        <taxon>Pentapetalae</taxon>
        <taxon>asterids</taxon>
        <taxon>Ericales</taxon>
        <taxon>Theaceae</taxon>
        <taxon>Camellia</taxon>
    </lineage>
</organism>
<proteinExistence type="predicted"/>
<dbReference type="InterPro" id="IPR055296">
    <property type="entry name" value="SRL2-like"/>
</dbReference>
<accession>A0A4S4E404</accession>
<dbReference type="EMBL" id="SDRB02007798">
    <property type="protein sequence ID" value="THG10643.1"/>
    <property type="molecule type" value="Genomic_DNA"/>
</dbReference>
<dbReference type="STRING" id="542762.A0A4S4E404"/>
<gene>
    <name evidence="1" type="ORF">TEA_007985</name>
</gene>
<evidence type="ECO:0000313" key="1">
    <source>
        <dbReference type="EMBL" id="THG10643.1"/>
    </source>
</evidence>
<dbReference type="Proteomes" id="UP000306102">
    <property type="component" value="Unassembled WGS sequence"/>
</dbReference>
<protein>
    <submittedName>
        <fullName evidence="1">Uncharacterized protein</fullName>
    </submittedName>
</protein>
<keyword evidence="2" id="KW-1185">Reference proteome</keyword>
<dbReference type="PANTHER" id="PTHR46087:SF9">
    <property type="entry name" value="ARM REPEAT SUPERFAMILY PROTEIN"/>
    <property type="match status" value="1"/>
</dbReference>
<name>A0A4S4E404_CAMSN</name>
<sequence length="168" mass="18547">MTIVLFFQYQEVNSLRLSNRQISLLLYSVWAQSISPANMLGNYEVIAHTYNLVLLFSHGKLLKEKGLIPEIGEQVENIVCHLDPDLQDASAAVATILREKGQSVDLVLENKPLKWGGAVFWNLFLQTYGLKAEWSGVICIVVHCIAVFCFLALQCGLCCSAGSSALLS</sequence>